<accession>A0ABP0KYX5</accession>
<gene>
    <name evidence="1" type="ORF">SCF082_LOCUS19924</name>
</gene>
<organism evidence="1 2">
    <name type="scientific">Durusdinium trenchii</name>
    <dbReference type="NCBI Taxonomy" id="1381693"/>
    <lineage>
        <taxon>Eukaryota</taxon>
        <taxon>Sar</taxon>
        <taxon>Alveolata</taxon>
        <taxon>Dinophyceae</taxon>
        <taxon>Suessiales</taxon>
        <taxon>Symbiodiniaceae</taxon>
        <taxon>Durusdinium</taxon>
    </lineage>
</organism>
<keyword evidence="2" id="KW-1185">Reference proteome</keyword>
<comment type="caution">
    <text evidence="1">The sequence shown here is derived from an EMBL/GenBank/DDBJ whole genome shotgun (WGS) entry which is preliminary data.</text>
</comment>
<evidence type="ECO:0000313" key="2">
    <source>
        <dbReference type="Proteomes" id="UP001642464"/>
    </source>
</evidence>
<proteinExistence type="predicted"/>
<protein>
    <submittedName>
        <fullName evidence="1">Uncharacterized protein</fullName>
    </submittedName>
</protein>
<reference evidence="1 2" key="1">
    <citation type="submission" date="2024-02" db="EMBL/GenBank/DDBJ databases">
        <authorList>
            <person name="Chen Y."/>
            <person name="Shah S."/>
            <person name="Dougan E. K."/>
            <person name="Thang M."/>
            <person name="Chan C."/>
        </authorList>
    </citation>
    <scope>NUCLEOTIDE SEQUENCE [LARGE SCALE GENOMIC DNA]</scope>
</reference>
<dbReference type="Proteomes" id="UP001642464">
    <property type="component" value="Unassembled WGS sequence"/>
</dbReference>
<feature type="non-terminal residue" evidence="1">
    <location>
        <position position="1"/>
    </location>
</feature>
<dbReference type="EMBL" id="CAXAMM010013758">
    <property type="protein sequence ID" value="CAK9032112.1"/>
    <property type="molecule type" value="Genomic_DNA"/>
</dbReference>
<name>A0ABP0KYX5_9DINO</name>
<sequence>IVATQIVGFQVERAVFFSPATPTEAQSAVSSPRAILTDVANGIHGTTAQHRSTANCEEPTRRNALPPAIWETRYLNSTEAYAVVLASDLILKKRSDMGHLWWSSVDDPTTLEYSANTFEF</sequence>
<evidence type="ECO:0000313" key="1">
    <source>
        <dbReference type="EMBL" id="CAK9032112.1"/>
    </source>
</evidence>